<dbReference type="AlphaFoldDB" id="A0AA88D5S6"/>
<protein>
    <submittedName>
        <fullName evidence="1">Uncharacterized protein</fullName>
    </submittedName>
</protein>
<comment type="caution">
    <text evidence="1">The sequence shown here is derived from an EMBL/GenBank/DDBJ whole genome shotgun (WGS) entry which is preliminary data.</text>
</comment>
<keyword evidence="2" id="KW-1185">Reference proteome</keyword>
<evidence type="ECO:0000313" key="2">
    <source>
        <dbReference type="Proteomes" id="UP001187192"/>
    </source>
</evidence>
<name>A0AA88D5S6_FICCA</name>
<dbReference type="Proteomes" id="UP001187192">
    <property type="component" value="Unassembled WGS sequence"/>
</dbReference>
<evidence type="ECO:0000313" key="1">
    <source>
        <dbReference type="EMBL" id="GMN42702.1"/>
    </source>
</evidence>
<organism evidence="1 2">
    <name type="scientific">Ficus carica</name>
    <name type="common">Common fig</name>
    <dbReference type="NCBI Taxonomy" id="3494"/>
    <lineage>
        <taxon>Eukaryota</taxon>
        <taxon>Viridiplantae</taxon>
        <taxon>Streptophyta</taxon>
        <taxon>Embryophyta</taxon>
        <taxon>Tracheophyta</taxon>
        <taxon>Spermatophyta</taxon>
        <taxon>Magnoliopsida</taxon>
        <taxon>eudicotyledons</taxon>
        <taxon>Gunneridae</taxon>
        <taxon>Pentapetalae</taxon>
        <taxon>rosids</taxon>
        <taxon>fabids</taxon>
        <taxon>Rosales</taxon>
        <taxon>Moraceae</taxon>
        <taxon>Ficeae</taxon>
        <taxon>Ficus</taxon>
    </lineage>
</organism>
<reference evidence="1" key="1">
    <citation type="submission" date="2023-07" db="EMBL/GenBank/DDBJ databases">
        <title>draft genome sequence of fig (Ficus carica).</title>
        <authorList>
            <person name="Takahashi T."/>
            <person name="Nishimura K."/>
        </authorList>
    </citation>
    <scope>NUCLEOTIDE SEQUENCE</scope>
</reference>
<proteinExistence type="predicted"/>
<sequence length="114" mass="12193">MDNKPARWLLPCRRQTDLGQRVQLGVRRGARLPRELVTTATFNDGGGYKGNLGLALGSGILSPNHLAAKKETIAGEDGSEKQQRGAVEIVGDPLPLSTMTKGLGSLAINWKSRS</sequence>
<accession>A0AA88D5S6</accession>
<dbReference type="EMBL" id="BTGU01000014">
    <property type="protein sequence ID" value="GMN42702.1"/>
    <property type="molecule type" value="Genomic_DNA"/>
</dbReference>
<gene>
    <name evidence="1" type="ORF">TIFTF001_011910</name>
</gene>